<dbReference type="PANTHER" id="PTHR11712:SF347">
    <property type="entry name" value="BETA KETOACYL-ACYL CARRIER PROTEIN SYNTHASE"/>
    <property type="match status" value="1"/>
</dbReference>
<dbReference type="PANTHER" id="PTHR11712">
    <property type="entry name" value="POLYKETIDE SYNTHASE-RELATED"/>
    <property type="match status" value="1"/>
</dbReference>
<dbReference type="Proteomes" id="UP001205185">
    <property type="component" value="Unassembled WGS sequence"/>
</dbReference>
<evidence type="ECO:0000256" key="2">
    <source>
        <dbReference type="ARBA" id="ARBA00022679"/>
    </source>
</evidence>
<dbReference type="SUPFAM" id="SSF53901">
    <property type="entry name" value="Thiolase-like"/>
    <property type="match status" value="2"/>
</dbReference>
<dbReference type="EMBL" id="JAMTCO010000004">
    <property type="protein sequence ID" value="MCP2269401.1"/>
    <property type="molecule type" value="Genomic_DNA"/>
</dbReference>
<evidence type="ECO:0000256" key="3">
    <source>
        <dbReference type="RuleBase" id="RU003694"/>
    </source>
</evidence>
<keyword evidence="2 3" id="KW-0808">Transferase</keyword>
<dbReference type="InterPro" id="IPR014031">
    <property type="entry name" value="Ketoacyl_synth_C"/>
</dbReference>
<dbReference type="InterPro" id="IPR020841">
    <property type="entry name" value="PKS_Beta-ketoAc_synthase_dom"/>
</dbReference>
<feature type="domain" description="Ketosynthase family 3 (KS3)" evidence="4">
    <location>
        <begin position="1"/>
        <end position="364"/>
    </location>
</feature>
<accession>A0ABT1IAM2</accession>
<dbReference type="Pfam" id="PF00109">
    <property type="entry name" value="ketoacyl-synt"/>
    <property type="match status" value="1"/>
</dbReference>
<evidence type="ECO:0000313" key="6">
    <source>
        <dbReference type="Proteomes" id="UP001205185"/>
    </source>
</evidence>
<dbReference type="SMART" id="SM00825">
    <property type="entry name" value="PKS_KS"/>
    <property type="match status" value="1"/>
</dbReference>
<dbReference type="InterPro" id="IPR014030">
    <property type="entry name" value="Ketoacyl_synth_N"/>
</dbReference>
<proteinExistence type="inferred from homology"/>
<gene>
    <name evidence="5" type="ORF">LV75_001889</name>
</gene>
<organism evidence="5 6">
    <name type="scientific">Actinokineospora diospyrosa</name>
    <dbReference type="NCBI Taxonomy" id="103728"/>
    <lineage>
        <taxon>Bacteria</taxon>
        <taxon>Bacillati</taxon>
        <taxon>Actinomycetota</taxon>
        <taxon>Actinomycetes</taxon>
        <taxon>Pseudonocardiales</taxon>
        <taxon>Pseudonocardiaceae</taxon>
        <taxon>Actinokineospora</taxon>
    </lineage>
</organism>
<dbReference type="PROSITE" id="PS52004">
    <property type="entry name" value="KS3_2"/>
    <property type="match status" value="1"/>
</dbReference>
<dbReference type="InterPro" id="IPR016039">
    <property type="entry name" value="Thiolase-like"/>
</dbReference>
<keyword evidence="6" id="KW-1185">Reference proteome</keyword>
<dbReference type="Pfam" id="PF02801">
    <property type="entry name" value="Ketoacyl-synt_C"/>
    <property type="match status" value="1"/>
</dbReference>
<dbReference type="RefSeq" id="WP_253886399.1">
    <property type="nucleotide sequence ID" value="NZ_BAAAVB010000004.1"/>
</dbReference>
<comment type="caution">
    <text evidence="5">The sequence shown here is derived from an EMBL/GenBank/DDBJ whole genome shotgun (WGS) entry which is preliminary data.</text>
</comment>
<evidence type="ECO:0000256" key="1">
    <source>
        <dbReference type="ARBA" id="ARBA00008467"/>
    </source>
</evidence>
<reference evidence="5 6" key="1">
    <citation type="submission" date="2022-06" db="EMBL/GenBank/DDBJ databases">
        <title>Genomic Encyclopedia of Archaeal and Bacterial Type Strains, Phase II (KMG-II): from individual species to whole genera.</title>
        <authorList>
            <person name="Goeker M."/>
        </authorList>
    </citation>
    <scope>NUCLEOTIDE SEQUENCE [LARGE SCALE GENOMIC DNA]</scope>
    <source>
        <strain evidence="5 6">DSM 44255</strain>
    </source>
</reference>
<sequence length="365" mass="37502">MRIVVTGYDMVTGLGDLRSTTAGLFAGRTALGPLRFHDKTGVTHGYQIPDEDPEPSLRASRWLTRCVAGAAAAGLPPDVRRVHVVVGTGLRELRAVERWAVDGAALDPADLHFGRAVRRALPTVEGVHTVANACSASGHALAVGADMLVTGEADAVVVAGADAMTDSMLAMIARISDDPTTALRPFDRDRTGVLLGEGAAAVVLRPDAPDARAHLLSTSLTCDAFHETGPHLPGIVNAMRDAHTRAGITAEDIDLVVAHGTGTALNDPTEAAALTQVLGDRPSVTALKGALGHTSGAAALMNLIVAIESMHAGRVPAVAGLINSIPEAAGLRLVRGEPEAGRFELAQVNAFGFGGVNAVSVVGLP</sequence>
<evidence type="ECO:0000259" key="4">
    <source>
        <dbReference type="PROSITE" id="PS52004"/>
    </source>
</evidence>
<dbReference type="InterPro" id="IPR000794">
    <property type="entry name" value="Beta-ketoacyl_synthase"/>
</dbReference>
<name>A0ABT1IAM2_9PSEU</name>
<evidence type="ECO:0000313" key="5">
    <source>
        <dbReference type="EMBL" id="MCP2269401.1"/>
    </source>
</evidence>
<protein>
    <submittedName>
        <fullName evidence="5">3-oxoacyl-[acyl-carrier-protein] synthase II</fullName>
    </submittedName>
</protein>
<dbReference type="Gene3D" id="3.40.47.10">
    <property type="match status" value="1"/>
</dbReference>
<comment type="similarity">
    <text evidence="1 3">Belongs to the thiolase-like superfamily. Beta-ketoacyl-ACP synthases family.</text>
</comment>